<dbReference type="InterPro" id="IPR036188">
    <property type="entry name" value="FAD/NAD-bd_sf"/>
</dbReference>
<dbReference type="SUPFAM" id="SSF51197">
    <property type="entry name" value="Clavaminate synthase-like"/>
    <property type="match status" value="1"/>
</dbReference>
<keyword evidence="5" id="KW-0503">Monooxygenase</keyword>
<keyword evidence="4" id="KW-0560">Oxidoreductase</keyword>
<evidence type="ECO:0000256" key="4">
    <source>
        <dbReference type="ARBA" id="ARBA00023002"/>
    </source>
</evidence>
<protein>
    <recommendedName>
        <fullName evidence="6">FAD-binding domain-containing protein</fullName>
    </recommendedName>
</protein>
<keyword evidence="2" id="KW-0285">Flavoprotein</keyword>
<reference evidence="7" key="2">
    <citation type="submission" date="2021-03" db="EMBL/GenBank/DDBJ databases">
        <authorList>
            <person name="Alouane T."/>
            <person name="Langin T."/>
            <person name="Bonhomme L."/>
        </authorList>
    </citation>
    <scope>NUCLEOTIDE SEQUENCE</scope>
    <source>
        <strain evidence="7">MDC_Fg202</strain>
    </source>
</reference>
<keyword evidence="3" id="KW-0274">FAD</keyword>
<evidence type="ECO:0000259" key="6">
    <source>
        <dbReference type="Pfam" id="PF01494"/>
    </source>
</evidence>
<accession>A0A4E9EC18</accession>
<dbReference type="GO" id="GO:0071949">
    <property type="term" value="F:FAD binding"/>
    <property type="evidence" value="ECO:0007669"/>
    <property type="project" value="InterPro"/>
</dbReference>
<dbReference type="Gene3D" id="3.50.50.60">
    <property type="entry name" value="FAD/NAD(P)-binding domain"/>
    <property type="match status" value="1"/>
</dbReference>
<evidence type="ECO:0000256" key="1">
    <source>
        <dbReference type="ARBA" id="ARBA00007992"/>
    </source>
</evidence>
<dbReference type="InterPro" id="IPR050493">
    <property type="entry name" value="FAD-dep_Monooxygenase_BioMet"/>
</dbReference>
<dbReference type="SUPFAM" id="SSF54373">
    <property type="entry name" value="FAD-linked reductases, C-terminal domain"/>
    <property type="match status" value="1"/>
</dbReference>
<dbReference type="SUPFAM" id="SSF51905">
    <property type="entry name" value="FAD/NAD(P)-binding domain"/>
    <property type="match status" value="1"/>
</dbReference>
<evidence type="ECO:0000256" key="5">
    <source>
        <dbReference type="ARBA" id="ARBA00023033"/>
    </source>
</evidence>
<dbReference type="GO" id="GO:0004497">
    <property type="term" value="F:monooxygenase activity"/>
    <property type="evidence" value="ECO:0007669"/>
    <property type="project" value="UniProtKB-KW"/>
</dbReference>
<feature type="domain" description="FAD-binding" evidence="6">
    <location>
        <begin position="481"/>
        <end position="712"/>
    </location>
</feature>
<dbReference type="Pfam" id="PF05721">
    <property type="entry name" value="PhyH"/>
    <property type="match status" value="1"/>
</dbReference>
<dbReference type="PANTHER" id="PTHR13789">
    <property type="entry name" value="MONOOXYGENASE"/>
    <property type="match status" value="1"/>
</dbReference>
<organism evidence="8">
    <name type="scientific">Gibberella zeae</name>
    <name type="common">Wheat head blight fungus</name>
    <name type="synonym">Fusarium graminearum</name>
    <dbReference type="NCBI Taxonomy" id="5518"/>
    <lineage>
        <taxon>Eukaryota</taxon>
        <taxon>Fungi</taxon>
        <taxon>Dikarya</taxon>
        <taxon>Ascomycota</taxon>
        <taxon>Pezizomycotina</taxon>
        <taxon>Sordariomycetes</taxon>
        <taxon>Hypocreomycetidae</taxon>
        <taxon>Hypocreales</taxon>
        <taxon>Nectriaceae</taxon>
        <taxon>Fusarium</taxon>
    </lineage>
</organism>
<evidence type="ECO:0000313" key="8">
    <source>
        <dbReference type="EMBL" id="VIO55089.1"/>
    </source>
</evidence>
<gene>
    <name evidence="8" type="ORF">FUG_LOCUS145276</name>
    <name evidence="7" type="ORF">MDCFG202_LOCUS570462</name>
</gene>
<evidence type="ECO:0000313" key="7">
    <source>
        <dbReference type="EMBL" id="CAG2008689.1"/>
    </source>
</evidence>
<dbReference type="InterPro" id="IPR008775">
    <property type="entry name" value="Phytyl_CoA_dOase-like"/>
</dbReference>
<reference evidence="8" key="1">
    <citation type="submission" date="2019-04" db="EMBL/GenBank/DDBJ databases">
        <authorList>
            <person name="Melise S."/>
            <person name="Noan J."/>
            <person name="Okalmin O."/>
        </authorList>
    </citation>
    <scope>NUCLEOTIDE SEQUENCE</scope>
    <source>
        <strain evidence="8">FN9</strain>
    </source>
</reference>
<dbReference type="Proteomes" id="UP000746612">
    <property type="component" value="Unassembled WGS sequence"/>
</dbReference>
<dbReference type="AlphaFoldDB" id="A0A4E9EC18"/>
<dbReference type="PRINTS" id="PR00420">
    <property type="entry name" value="RNGMNOXGNASE"/>
</dbReference>
<dbReference type="EMBL" id="CAJPIJ010000190">
    <property type="protein sequence ID" value="CAG2008689.1"/>
    <property type="molecule type" value="Genomic_DNA"/>
</dbReference>
<dbReference type="Pfam" id="PF13450">
    <property type="entry name" value="NAD_binding_8"/>
    <property type="match status" value="1"/>
</dbReference>
<dbReference type="EMBL" id="CAAKMV010000111">
    <property type="protein sequence ID" value="VIO55089.1"/>
    <property type="molecule type" value="Genomic_DNA"/>
</dbReference>
<dbReference type="Pfam" id="PF01494">
    <property type="entry name" value="FAD_binding_3"/>
    <property type="match status" value="1"/>
</dbReference>
<dbReference type="Gene3D" id="2.60.120.620">
    <property type="entry name" value="q2cbj1_9rhob like domain"/>
    <property type="match status" value="1"/>
</dbReference>
<sequence>MAPSATTTTTTTTQEHPTLTLRPEGLDRIVIDGNDRRYGDWRDDLVRDGYAVIKGAIPRERALSYANRMYGLLESFDLGYNRNDRSSVHPDKLPVINEKGMLLGYGAAHEDFVWNIRAEPGVVGAFEKALGTEDLIVSFDAINYGFSNRENLPENKPWPHQDQDPDKPGFRCLQGLVNLLPNGPNDGGLIVAKGGHLLSKEFHDDIRGTEERIPAWTPEWYGFTDRGMKWLEEHNCEWYKVEADPGDLIVWDSRTPHYNVPVKGTQDRFAIYTCFMPVTEATQEDLIRKKDAFERRVGTTHWPNARHIGSNEAKRNGKPDHVVRDRPLHEPQLNERAFKLTGNTIFNEITKSIMGSLPDLHIVIVGGGIAGLATACALRHPNRRITVLERSRLLREVGALISLQPNASKIITKWKLDPFLESAEPQIDQGFRIFDADGKLVRELPFQKGQFGADRVLYHRQDLQSALGNAAVSELTQGKPVDIRTGCQVASIDCDEGVVTLDSGEKVHGDVIIGADGIHSVVRTAVVGEKREALPTGTSAYRMLIPVENLKDLSLPEKVLDPADPKTTMIMGHDRRIIMGPGRGSKLYGIVALVPDEKLSEESADSWVAPGSIEKLLEAYSDFPSWLHNIFKAAPDIGLWQLRDIDPLPNWVKGRTILIGDAAHAMLPTQGQGASQSIEDAEAISAFLSEVHSRDQVGEALKRVFAARYDRATLIQKFSRDQAKPATDGVSKEIKLDPAQFMKYNSDYDGAVDWEERQKNGTDKP</sequence>
<proteinExistence type="inferred from homology"/>
<dbReference type="PANTHER" id="PTHR13789:SF314">
    <property type="entry name" value="FAD-BINDING DOMAIN-CONTAINING PROTEIN"/>
    <property type="match status" value="1"/>
</dbReference>
<name>A0A4E9EC18_GIBZA</name>
<evidence type="ECO:0000256" key="2">
    <source>
        <dbReference type="ARBA" id="ARBA00022630"/>
    </source>
</evidence>
<comment type="similarity">
    <text evidence="1">Belongs to the paxM FAD-dependent monooxygenase family.</text>
</comment>
<dbReference type="InterPro" id="IPR002938">
    <property type="entry name" value="FAD-bd"/>
</dbReference>
<evidence type="ECO:0000256" key="3">
    <source>
        <dbReference type="ARBA" id="ARBA00022827"/>
    </source>
</evidence>